<evidence type="ECO:0000313" key="9">
    <source>
        <dbReference type="EMBL" id="GMT24737.1"/>
    </source>
</evidence>
<evidence type="ECO:0000256" key="5">
    <source>
        <dbReference type="PIRSR" id="PIRSR601211-3"/>
    </source>
</evidence>
<feature type="signal peptide" evidence="7">
    <location>
        <begin position="1"/>
        <end position="17"/>
    </location>
</feature>
<feature type="domain" description="Phospholipase A2-like central" evidence="8">
    <location>
        <begin position="23"/>
        <end position="135"/>
    </location>
</feature>
<keyword evidence="7" id="KW-0378">Hydrolase</keyword>
<dbReference type="GO" id="GO:0050482">
    <property type="term" value="P:arachidonate secretion"/>
    <property type="evidence" value="ECO:0007669"/>
    <property type="project" value="InterPro"/>
</dbReference>
<dbReference type="InterPro" id="IPR033113">
    <property type="entry name" value="PLA2_histidine"/>
</dbReference>
<comment type="similarity">
    <text evidence="6">Belongs to the phospholipase A2 family.</text>
</comment>
<evidence type="ECO:0000256" key="3">
    <source>
        <dbReference type="ARBA" id="ARBA00023157"/>
    </source>
</evidence>
<evidence type="ECO:0000256" key="4">
    <source>
        <dbReference type="PIRSR" id="PIRSR601211-1"/>
    </source>
</evidence>
<dbReference type="AlphaFoldDB" id="A0AAV5W195"/>
<keyword evidence="7" id="KW-0732">Signal</keyword>
<dbReference type="GO" id="GO:0005543">
    <property type="term" value="F:phospholipid binding"/>
    <property type="evidence" value="ECO:0007669"/>
    <property type="project" value="TreeGrafter"/>
</dbReference>
<dbReference type="Pfam" id="PF00068">
    <property type="entry name" value="Phospholip_A2_1"/>
    <property type="match status" value="1"/>
</dbReference>
<evidence type="ECO:0000256" key="6">
    <source>
        <dbReference type="RuleBase" id="RU003654"/>
    </source>
</evidence>
<dbReference type="InterPro" id="IPR036444">
    <property type="entry name" value="PLipase_A2_dom_sf"/>
</dbReference>
<keyword evidence="10" id="KW-1185">Reference proteome</keyword>
<organism evidence="9 10">
    <name type="scientific">Pristionchus fissidentatus</name>
    <dbReference type="NCBI Taxonomy" id="1538716"/>
    <lineage>
        <taxon>Eukaryota</taxon>
        <taxon>Metazoa</taxon>
        <taxon>Ecdysozoa</taxon>
        <taxon>Nematoda</taxon>
        <taxon>Chromadorea</taxon>
        <taxon>Rhabditida</taxon>
        <taxon>Rhabditina</taxon>
        <taxon>Diplogasteromorpha</taxon>
        <taxon>Diplogasteroidea</taxon>
        <taxon>Neodiplogasteridae</taxon>
        <taxon>Pristionchus</taxon>
    </lineage>
</organism>
<feature type="disulfide bond" evidence="5">
    <location>
        <begin position="79"/>
        <end position="107"/>
    </location>
</feature>
<dbReference type="GO" id="GO:0006644">
    <property type="term" value="P:phospholipid metabolic process"/>
    <property type="evidence" value="ECO:0007669"/>
    <property type="project" value="InterPro"/>
</dbReference>
<dbReference type="SUPFAM" id="SSF48619">
    <property type="entry name" value="Phospholipase A2, PLA2"/>
    <property type="match status" value="1"/>
</dbReference>
<dbReference type="Proteomes" id="UP001432322">
    <property type="component" value="Unassembled WGS sequence"/>
</dbReference>
<dbReference type="InterPro" id="IPR033112">
    <property type="entry name" value="PLA2_Asp_AS"/>
</dbReference>
<feature type="chain" id="PRO_5043102756" description="Phospholipase A2" evidence="7">
    <location>
        <begin position="18"/>
        <end position="151"/>
    </location>
</feature>
<gene>
    <name evidence="9" type="ORF">PFISCL1PPCAC_16034</name>
</gene>
<keyword evidence="2 7" id="KW-0964">Secreted</keyword>
<dbReference type="SMART" id="SM00085">
    <property type="entry name" value="PA2c"/>
    <property type="match status" value="1"/>
</dbReference>
<keyword evidence="7" id="KW-0443">Lipid metabolism</keyword>
<evidence type="ECO:0000313" key="10">
    <source>
        <dbReference type="Proteomes" id="UP001432322"/>
    </source>
</evidence>
<evidence type="ECO:0000259" key="8">
    <source>
        <dbReference type="SMART" id="SM00085"/>
    </source>
</evidence>
<feature type="disulfide bond" evidence="5">
    <location>
        <begin position="49"/>
        <end position="65"/>
    </location>
</feature>
<accession>A0AAV5W195</accession>
<feature type="disulfide bond" evidence="5">
    <location>
        <begin position="100"/>
        <end position="112"/>
    </location>
</feature>
<keyword evidence="3 5" id="KW-1015">Disulfide bond</keyword>
<feature type="active site" evidence="4">
    <location>
        <position position="68"/>
    </location>
</feature>
<proteinExistence type="inferred from homology"/>
<comment type="caution">
    <text evidence="9">The sequence shown here is derived from an EMBL/GenBank/DDBJ whole genome shotgun (WGS) entry which is preliminary data.</text>
</comment>
<feature type="disulfide bond" evidence="5">
    <location>
        <begin position="64"/>
        <end position="121"/>
    </location>
</feature>
<dbReference type="EC" id="3.1.1.4" evidence="7"/>
<feature type="disulfide bond" evidence="5">
    <location>
        <begin position="71"/>
        <end position="114"/>
    </location>
</feature>
<dbReference type="EMBL" id="BTSY01000004">
    <property type="protein sequence ID" value="GMT24737.1"/>
    <property type="molecule type" value="Genomic_DNA"/>
</dbReference>
<evidence type="ECO:0000256" key="2">
    <source>
        <dbReference type="ARBA" id="ARBA00022525"/>
    </source>
</evidence>
<dbReference type="InterPro" id="IPR016090">
    <property type="entry name" value="PLA2-like_dom"/>
</dbReference>
<comment type="cofactor">
    <cofactor evidence="7">
        <name>Ca(2+)</name>
        <dbReference type="ChEBI" id="CHEBI:29108"/>
    </cofactor>
</comment>
<reference evidence="9" key="1">
    <citation type="submission" date="2023-10" db="EMBL/GenBank/DDBJ databases">
        <title>Genome assembly of Pristionchus species.</title>
        <authorList>
            <person name="Yoshida K."/>
            <person name="Sommer R.J."/>
        </authorList>
    </citation>
    <scope>NUCLEOTIDE SEQUENCE</scope>
    <source>
        <strain evidence="9">RS5133</strain>
    </source>
</reference>
<evidence type="ECO:0000256" key="7">
    <source>
        <dbReference type="RuleBase" id="RU361236"/>
    </source>
</evidence>
<comment type="catalytic activity">
    <reaction evidence="7">
        <text>a 1,2-diacyl-sn-glycero-3-phosphocholine + H2O = a 1-acyl-sn-glycero-3-phosphocholine + a fatty acid + H(+)</text>
        <dbReference type="Rhea" id="RHEA:15801"/>
        <dbReference type="ChEBI" id="CHEBI:15377"/>
        <dbReference type="ChEBI" id="CHEBI:15378"/>
        <dbReference type="ChEBI" id="CHEBI:28868"/>
        <dbReference type="ChEBI" id="CHEBI:57643"/>
        <dbReference type="ChEBI" id="CHEBI:58168"/>
        <dbReference type="EC" id="3.1.1.4"/>
    </reaction>
</comment>
<evidence type="ECO:0000256" key="1">
    <source>
        <dbReference type="ARBA" id="ARBA00004613"/>
    </source>
</evidence>
<keyword evidence="7" id="KW-0106">Calcium</keyword>
<sequence length="151" mass="17299">MFARISIVFSLLSLCSSRTVNFALYQLDDMAMCELGWPFSDYKYYGCACSGVLRQAAVDQVDECCERHNQCYDAAAVECGMMSPYYAYYSYKCDNHKTTCKDSIFTCTGMICNCDKQMMDCLQEYPRPTTMPRCHVSMKPVLGHQNRTHPE</sequence>
<dbReference type="PRINTS" id="PR00389">
    <property type="entry name" value="PHPHLIPASEA2"/>
</dbReference>
<dbReference type="PANTHER" id="PTHR11716:SF51">
    <property type="entry name" value="PHOSPHOLIPASE A2"/>
    <property type="match status" value="1"/>
</dbReference>
<dbReference type="GO" id="GO:0005509">
    <property type="term" value="F:calcium ion binding"/>
    <property type="evidence" value="ECO:0007669"/>
    <property type="project" value="InterPro"/>
</dbReference>
<dbReference type="PROSITE" id="PS00118">
    <property type="entry name" value="PA2_HIS"/>
    <property type="match status" value="1"/>
</dbReference>
<dbReference type="GO" id="GO:0016042">
    <property type="term" value="P:lipid catabolic process"/>
    <property type="evidence" value="ECO:0007669"/>
    <property type="project" value="InterPro"/>
</dbReference>
<dbReference type="InterPro" id="IPR001211">
    <property type="entry name" value="PLA2"/>
</dbReference>
<dbReference type="PROSITE" id="PS00119">
    <property type="entry name" value="PA2_ASP"/>
    <property type="match status" value="1"/>
</dbReference>
<comment type="subcellular location">
    <subcellularLocation>
        <location evidence="1 7">Secreted</location>
    </subcellularLocation>
</comment>
<feature type="active site" evidence="4">
    <location>
        <position position="115"/>
    </location>
</feature>
<dbReference type="GO" id="GO:0047498">
    <property type="term" value="F:calcium-dependent phospholipase A2 activity"/>
    <property type="evidence" value="ECO:0007669"/>
    <property type="project" value="TreeGrafter"/>
</dbReference>
<name>A0AAV5W195_9BILA</name>
<protein>
    <recommendedName>
        <fullName evidence="7">Phospholipase A2</fullName>
        <ecNumber evidence="7">3.1.1.4</ecNumber>
    </recommendedName>
</protein>
<dbReference type="Gene3D" id="1.20.90.10">
    <property type="entry name" value="Phospholipase A2 domain"/>
    <property type="match status" value="1"/>
</dbReference>
<dbReference type="GO" id="GO:0005576">
    <property type="term" value="C:extracellular region"/>
    <property type="evidence" value="ECO:0007669"/>
    <property type="project" value="UniProtKB-SubCell"/>
</dbReference>
<dbReference type="PANTHER" id="PTHR11716">
    <property type="entry name" value="PHOSPHOLIPASE A2 FAMILY MEMBER"/>
    <property type="match status" value="1"/>
</dbReference>